<evidence type="ECO:0000313" key="1">
    <source>
        <dbReference type="EMBL" id="KKL49381.1"/>
    </source>
</evidence>
<comment type="caution">
    <text evidence="1">The sequence shown here is derived from an EMBL/GenBank/DDBJ whole genome shotgun (WGS) entry which is preliminary data.</text>
</comment>
<dbReference type="EMBL" id="LAZR01032975">
    <property type="protein sequence ID" value="KKL49381.1"/>
    <property type="molecule type" value="Genomic_DNA"/>
</dbReference>
<organism evidence="1">
    <name type="scientific">marine sediment metagenome</name>
    <dbReference type="NCBI Taxonomy" id="412755"/>
    <lineage>
        <taxon>unclassified sequences</taxon>
        <taxon>metagenomes</taxon>
        <taxon>ecological metagenomes</taxon>
    </lineage>
</organism>
<reference evidence="1" key="1">
    <citation type="journal article" date="2015" name="Nature">
        <title>Complex archaea that bridge the gap between prokaryotes and eukaryotes.</title>
        <authorList>
            <person name="Spang A."/>
            <person name="Saw J.H."/>
            <person name="Jorgensen S.L."/>
            <person name="Zaremba-Niedzwiedzka K."/>
            <person name="Martijn J."/>
            <person name="Lind A.E."/>
            <person name="van Eijk R."/>
            <person name="Schleper C."/>
            <person name="Guy L."/>
            <person name="Ettema T.J."/>
        </authorList>
    </citation>
    <scope>NUCLEOTIDE SEQUENCE</scope>
</reference>
<gene>
    <name evidence="1" type="ORF">LCGC14_2316090</name>
</gene>
<proteinExistence type="predicted"/>
<dbReference type="AlphaFoldDB" id="A0A0F9D6Q8"/>
<sequence>MTANSEEDLLNNDKKLQSLAILARFIRAHPDNSWPEIVAIALGGGYTEADINTAGWCVGVELVNRTEEEALNILARRN</sequence>
<protein>
    <submittedName>
        <fullName evidence="1">Uncharacterized protein</fullName>
    </submittedName>
</protein>
<accession>A0A0F9D6Q8</accession>
<name>A0A0F9D6Q8_9ZZZZ</name>